<dbReference type="InterPro" id="IPR011050">
    <property type="entry name" value="Pectin_lyase_fold/virulence"/>
</dbReference>
<dbReference type="NCBIfam" id="TIGR04183">
    <property type="entry name" value="Por_Secre_tail"/>
    <property type="match status" value="1"/>
</dbReference>
<dbReference type="Pfam" id="PF18962">
    <property type="entry name" value="Por_Secre_tail"/>
    <property type="match status" value="1"/>
</dbReference>
<feature type="domain" description="Secretion system C-terminal sorting" evidence="5">
    <location>
        <begin position="29"/>
        <end position="102"/>
    </location>
</feature>
<keyword evidence="7" id="KW-1185">Reference proteome</keyword>
<evidence type="ECO:0000256" key="2">
    <source>
        <dbReference type="ARBA" id="ARBA00022729"/>
    </source>
</evidence>
<reference evidence="6" key="2">
    <citation type="submission" date="2020-03" db="EMBL/GenBank/DDBJ databases">
        <title>Flavobacteriaceae bacterium strain TP-CH-4, a member of the family Flavobacteriaceae isolated from a deep-sea seamount.</title>
        <authorList>
            <person name="Zhang D.-C."/>
        </authorList>
    </citation>
    <scope>NUCLEOTIDE SEQUENCE</scope>
    <source>
        <strain evidence="6">TP-CH-4</strain>
    </source>
</reference>
<dbReference type="EMBL" id="VIKU02000001">
    <property type="protein sequence ID" value="NHF59154.1"/>
    <property type="molecule type" value="Genomic_DNA"/>
</dbReference>
<accession>A0A967AS84</accession>
<reference evidence="6" key="1">
    <citation type="submission" date="2019-07" db="EMBL/GenBank/DDBJ databases">
        <authorList>
            <person name="De-Chao Zhang Q."/>
        </authorList>
    </citation>
    <scope>NUCLEOTIDE SEQUENCE</scope>
    <source>
        <strain evidence="6">TP-CH-4</strain>
    </source>
</reference>
<evidence type="ECO:0000313" key="7">
    <source>
        <dbReference type="Proteomes" id="UP000707206"/>
    </source>
</evidence>
<evidence type="ECO:0000256" key="3">
    <source>
        <dbReference type="ARBA" id="ARBA00023180"/>
    </source>
</evidence>
<proteinExistence type="predicted"/>
<evidence type="ECO:0000256" key="4">
    <source>
        <dbReference type="SAM" id="SignalP"/>
    </source>
</evidence>
<protein>
    <submittedName>
        <fullName evidence="6">T9SS type A sorting domain-containing protein</fullName>
    </submittedName>
</protein>
<gene>
    <name evidence="6" type="ORF">FK220_007370</name>
</gene>
<dbReference type="PANTHER" id="PTHR42970:SF1">
    <property type="entry name" value="PECTATE LYASE C-RELATED"/>
    <property type="match status" value="1"/>
</dbReference>
<dbReference type="InterPro" id="IPR012334">
    <property type="entry name" value="Pectin_lyas_fold"/>
</dbReference>
<dbReference type="InterPro" id="IPR052063">
    <property type="entry name" value="Polysaccharide_Lyase_1"/>
</dbReference>
<evidence type="ECO:0000259" key="5">
    <source>
        <dbReference type="Pfam" id="PF18962"/>
    </source>
</evidence>
<evidence type="ECO:0000256" key="1">
    <source>
        <dbReference type="ARBA" id="ARBA00022723"/>
    </source>
</evidence>
<dbReference type="InterPro" id="IPR026444">
    <property type="entry name" value="Secre_tail"/>
</dbReference>
<keyword evidence="3" id="KW-0325">Glycoprotein</keyword>
<dbReference type="Proteomes" id="UP000707206">
    <property type="component" value="Unassembled WGS sequence"/>
</dbReference>
<dbReference type="GO" id="GO:0046872">
    <property type="term" value="F:metal ion binding"/>
    <property type="evidence" value="ECO:0007669"/>
    <property type="project" value="UniProtKB-KW"/>
</dbReference>
<dbReference type="AlphaFoldDB" id="A0A967AS84"/>
<keyword evidence="2 4" id="KW-0732">Signal</keyword>
<name>A0A967AS84_9FLAO</name>
<dbReference type="PANTHER" id="PTHR42970">
    <property type="entry name" value="PECTATE LYASE C-RELATED"/>
    <property type="match status" value="1"/>
</dbReference>
<dbReference type="Gene3D" id="2.160.20.10">
    <property type="entry name" value="Single-stranded right-handed beta-helix, Pectin lyase-like"/>
    <property type="match status" value="1"/>
</dbReference>
<sequence>MKHSLLLVALCAFMYQGLAQNPPSQKIILYPNVANEHVNVQLDKGLVPSEISIMQMDGRTVQHLTETKGKSTISMDTSNIPDGMYIVAVNTATERLTSKLIIDHNGQNTIYSNSSTPPLFKDNGITSVKATAKSSVIVGSSVKKAFPSAEGFGKNTTGGRGGIVVEVTNLNNSGPGSLREALKMTGTRTIVFKVGGTINCSSYLSIPSGSGNVTIAGQTAPGGGITIKGAELRVSASNVIVRHLRIRPGSNVSGSNVNAVRVTPYGTDISNIIFDHVSVTWGVDKVFIIGAIYNGDNVSNVTVQNSIIGENIGSGMGFLLYKNTKNVSIQKNLLTHMRERNIRSSTSNANFEMINNVVYGFSYGTLPTYENHFDIIGNVYKTDPKVSTALQTIRLEASTNGKIGLTKAYIDDNVLDGSKVSVSSNISPYLQSSPIFDSGIVPMPVNEVEAYVLSDVGSSLTRDAVDERIIYEVKNRTGGLKSSTSAAGGYPSISNGTAYKDSDKDGMSDEWEALNGRDLRPTDILSIYKFNEFNVDQTQTSAANRYSALDAYLAYLAKDWHGFETIVAEEESTGTTMLKINGSDMPVSAYDSSQDLGSMEIMDSGNTLRLKGNAWKKSPINHNVTPNSILEFDLMVTGEGEIHGIGFDNDNALNGSDGQRFFQLAGTQGDFGKQTYKTYSGNGWHSFSIPVGEFFTGNFDNIIFVADKDSNGANQESYFRNIRFREGTSGNSGGGSLVDFNMSSYDPAQQDSGSFELQDSDGKLKLVGNAWKKTALDYTITPNTVVEFDLMVAGEGEIHGIGFDNDNVLNGSDGQRFFQLAGTQSSYGKQTYKTYSGNEWVSFSIPVGEFFTGNFKYLVFSGDKDNNGASQISYFKNVVFREN</sequence>
<organism evidence="6 7">
    <name type="scientific">Pelagihabitans pacificus</name>
    <dbReference type="NCBI Taxonomy" id="2696054"/>
    <lineage>
        <taxon>Bacteria</taxon>
        <taxon>Pseudomonadati</taxon>
        <taxon>Bacteroidota</taxon>
        <taxon>Flavobacteriia</taxon>
        <taxon>Flavobacteriales</taxon>
        <taxon>Flavobacteriaceae</taxon>
        <taxon>Pelagihabitans</taxon>
    </lineage>
</organism>
<comment type="caution">
    <text evidence="6">The sequence shown here is derived from an EMBL/GenBank/DDBJ whole genome shotgun (WGS) entry which is preliminary data.</text>
</comment>
<keyword evidence="1" id="KW-0479">Metal-binding</keyword>
<dbReference type="RefSeq" id="WP_152573601.1">
    <property type="nucleotide sequence ID" value="NZ_VIKU02000001.1"/>
</dbReference>
<dbReference type="SUPFAM" id="SSF51126">
    <property type="entry name" value="Pectin lyase-like"/>
    <property type="match status" value="1"/>
</dbReference>
<feature type="chain" id="PRO_5037857705" evidence="4">
    <location>
        <begin position="20"/>
        <end position="883"/>
    </location>
</feature>
<feature type="signal peptide" evidence="4">
    <location>
        <begin position="1"/>
        <end position="19"/>
    </location>
</feature>
<evidence type="ECO:0000313" key="6">
    <source>
        <dbReference type="EMBL" id="NHF59154.1"/>
    </source>
</evidence>